<evidence type="ECO:0000256" key="4">
    <source>
        <dbReference type="ARBA" id="ARBA00022475"/>
    </source>
</evidence>
<evidence type="ECO:0000259" key="13">
    <source>
        <dbReference type="Pfam" id="PF02705"/>
    </source>
</evidence>
<feature type="domain" description="K+ potassium transporter C-terminal" evidence="14">
    <location>
        <begin position="481"/>
        <end position="626"/>
    </location>
</feature>
<feature type="transmembrane region" description="Helical" evidence="12">
    <location>
        <begin position="215"/>
        <end position="239"/>
    </location>
</feature>
<dbReference type="PANTHER" id="PTHR30540:SF79">
    <property type="entry name" value="LOW AFFINITY POTASSIUM TRANSPORT SYSTEM PROTEIN KUP"/>
    <property type="match status" value="1"/>
</dbReference>
<keyword evidence="5 12" id="KW-0633">Potassium transport</keyword>
<dbReference type="Pfam" id="PF02705">
    <property type="entry name" value="K_trans"/>
    <property type="match status" value="1"/>
</dbReference>
<sequence>MEDIKKNNHKVSIATLSLAALGVVFGDIGTSPLYTMKEVFSLSKHPVELTQFNVLGILSLVFWSLIMIVSVKYVGFIMRADNRGEGGIMALLSLANKNAPSSNKRNWIMILGILGACMFYADGMITPAISVLSAIEGLEVVAPSLSHLIIPITLVVLFILFYAQSKGTNVVGALFGPIMFFWFLTLGLLGLMNIAQEPHVLYAINPLHAFHFFQLAPMVAFVALGAVVLSVTGAEALYADMGHFGKHPIRLAWFIFVLPALTLNYFGQGALLISNPENIKNPFYLMAPEFLGIPLIILATLAAIIASQAVITGAFSVSRQALQLGFLPRMHVEHTSENQEGQIYLPRINWLLMISVMALVVTFKSSGNLAGAYGIAVTGDMVISTLLASFVFYEVWKWNSIKTLIFMAIFLMIDFAFFSANILKIPDGGWFPILIGCILFVLMTTWKKGRALLYKILKGEAIEINSFISSIGANPPPRVEGTAIFMTPNPEGVPHALLHNLKHNKVIHEKVIILTVMFMDYPHSLTKDLVTVEKLPYNFYKVTVKYGFKDEPDLPKDLALCVKNGVNIDPMNSSYFIGKEILLATPKDNMNYWRKKLFIGLFRSAETITNQFKLPPNRVVELGSQVLF</sequence>
<name>A0AAE6FT58_9PROT</name>
<keyword evidence="9 12" id="KW-1133">Transmembrane helix</keyword>
<evidence type="ECO:0000256" key="9">
    <source>
        <dbReference type="ARBA" id="ARBA00022989"/>
    </source>
</evidence>
<feature type="transmembrane region" description="Helical" evidence="12">
    <location>
        <begin position="372"/>
        <end position="392"/>
    </location>
</feature>
<feature type="transmembrane region" description="Helical" evidence="12">
    <location>
        <begin position="107"/>
        <end position="132"/>
    </location>
</feature>
<keyword evidence="16" id="KW-1185">Reference proteome</keyword>
<keyword evidence="8 12" id="KW-0630">Potassium</keyword>
<feature type="transmembrane region" description="Helical" evidence="12">
    <location>
        <begin position="348"/>
        <end position="366"/>
    </location>
</feature>
<feature type="transmembrane region" description="Helical" evidence="12">
    <location>
        <begin position="293"/>
        <end position="317"/>
    </location>
</feature>
<dbReference type="Pfam" id="PF22776">
    <property type="entry name" value="K_trans_C"/>
    <property type="match status" value="1"/>
</dbReference>
<keyword evidence="3 12" id="KW-0813">Transport</keyword>
<comment type="function">
    <text evidence="12">Transport of potassium into the cell. Likely operates as a K(+):H(+) symporter.</text>
</comment>
<reference evidence="15 16" key="1">
    <citation type="journal article" date="2019" name="ISME J.">
        <title>Evolution in action: habitat transition from sediment to the pelagial leads to genome streamlining in Methylophilaceae.</title>
        <authorList>
            <person name="Salcher M."/>
            <person name="Schaefle D."/>
            <person name="Kaspar M."/>
            <person name="Neuenschwander S.M."/>
            <person name="Ghai R."/>
        </authorList>
    </citation>
    <scope>NUCLEOTIDE SEQUENCE [LARGE SCALE GENOMIC DNA]</scope>
    <source>
        <strain evidence="15 16">MMS-RI-1</strain>
    </source>
</reference>
<dbReference type="InterPro" id="IPR053951">
    <property type="entry name" value="K_trans_N"/>
</dbReference>
<dbReference type="Proteomes" id="UP000312102">
    <property type="component" value="Chromosome"/>
</dbReference>
<evidence type="ECO:0000256" key="3">
    <source>
        <dbReference type="ARBA" id="ARBA00022448"/>
    </source>
</evidence>
<feature type="transmembrane region" description="Helical" evidence="12">
    <location>
        <begin position="251"/>
        <end position="273"/>
    </location>
</feature>
<gene>
    <name evidence="12" type="primary">kup</name>
    <name evidence="15" type="ORF">FIT61_04700</name>
</gene>
<evidence type="ECO:0000256" key="2">
    <source>
        <dbReference type="ARBA" id="ARBA00007019"/>
    </source>
</evidence>
<keyword evidence="10 12" id="KW-0406">Ion transport</keyword>
<keyword evidence="4 12" id="KW-1003">Cell membrane</keyword>
<evidence type="ECO:0000256" key="5">
    <source>
        <dbReference type="ARBA" id="ARBA00022538"/>
    </source>
</evidence>
<dbReference type="GO" id="GO:0015079">
    <property type="term" value="F:potassium ion transmembrane transporter activity"/>
    <property type="evidence" value="ECO:0007669"/>
    <property type="project" value="UniProtKB-UniRule"/>
</dbReference>
<feature type="transmembrane region" description="Helical" evidence="12">
    <location>
        <begin position="170"/>
        <end position="195"/>
    </location>
</feature>
<evidence type="ECO:0000256" key="1">
    <source>
        <dbReference type="ARBA" id="ARBA00004141"/>
    </source>
</evidence>
<dbReference type="InterPro" id="IPR053952">
    <property type="entry name" value="K_trans_C"/>
</dbReference>
<dbReference type="EMBL" id="CP040986">
    <property type="protein sequence ID" value="QDD13729.1"/>
    <property type="molecule type" value="Genomic_DNA"/>
</dbReference>
<feature type="domain" description="K+ potassium transporter integral membrane" evidence="13">
    <location>
        <begin position="17"/>
        <end position="469"/>
    </location>
</feature>
<feature type="transmembrane region" description="Helical" evidence="12">
    <location>
        <begin position="404"/>
        <end position="423"/>
    </location>
</feature>
<dbReference type="PANTHER" id="PTHR30540">
    <property type="entry name" value="OSMOTIC STRESS POTASSIUM TRANSPORTER"/>
    <property type="match status" value="1"/>
</dbReference>
<dbReference type="RefSeq" id="WP_139873636.1">
    <property type="nucleotide sequence ID" value="NZ_CP040985.1"/>
</dbReference>
<evidence type="ECO:0000256" key="8">
    <source>
        <dbReference type="ARBA" id="ARBA00022958"/>
    </source>
</evidence>
<comment type="similarity">
    <text evidence="2 12">Belongs to the HAK/KUP transporter (TC 2.A.72) family.</text>
</comment>
<keyword evidence="7 12" id="KW-0769">Symport</keyword>
<dbReference type="GO" id="GO:0005886">
    <property type="term" value="C:plasma membrane"/>
    <property type="evidence" value="ECO:0007669"/>
    <property type="project" value="UniProtKB-SubCell"/>
</dbReference>
<dbReference type="GO" id="GO:0015293">
    <property type="term" value="F:symporter activity"/>
    <property type="evidence" value="ECO:0007669"/>
    <property type="project" value="UniProtKB-UniRule"/>
</dbReference>
<evidence type="ECO:0000313" key="15">
    <source>
        <dbReference type="EMBL" id="QDD13729.1"/>
    </source>
</evidence>
<dbReference type="HAMAP" id="MF_01522">
    <property type="entry name" value="Kup"/>
    <property type="match status" value="1"/>
</dbReference>
<dbReference type="AlphaFoldDB" id="A0AAE6FT58"/>
<dbReference type="KEGG" id="mrk:FIT61_04700"/>
<evidence type="ECO:0000256" key="12">
    <source>
        <dbReference type="HAMAP-Rule" id="MF_01522"/>
    </source>
</evidence>
<feature type="transmembrane region" description="Helical" evidence="12">
    <location>
        <begin position="429"/>
        <end position="446"/>
    </location>
</feature>
<evidence type="ECO:0000259" key="14">
    <source>
        <dbReference type="Pfam" id="PF22776"/>
    </source>
</evidence>
<comment type="catalytic activity">
    <reaction evidence="12">
        <text>K(+)(in) + H(+)(in) = K(+)(out) + H(+)(out)</text>
        <dbReference type="Rhea" id="RHEA:28490"/>
        <dbReference type="ChEBI" id="CHEBI:15378"/>
        <dbReference type="ChEBI" id="CHEBI:29103"/>
    </reaction>
</comment>
<dbReference type="InterPro" id="IPR023051">
    <property type="entry name" value="Kup"/>
</dbReference>
<evidence type="ECO:0000256" key="10">
    <source>
        <dbReference type="ARBA" id="ARBA00023065"/>
    </source>
</evidence>
<organism evidence="15 16">
    <name type="scientific">Candidatus Methylopumilus rimovensis</name>
    <dbReference type="NCBI Taxonomy" id="2588535"/>
    <lineage>
        <taxon>Bacteria</taxon>
        <taxon>Pseudomonadati</taxon>
        <taxon>Pseudomonadota</taxon>
        <taxon>Betaproteobacteria</taxon>
        <taxon>Nitrosomonadales</taxon>
        <taxon>Methylophilaceae</taxon>
        <taxon>Candidatus Methylopumilus</taxon>
    </lineage>
</organism>
<keyword evidence="11 12" id="KW-0472">Membrane</keyword>
<comment type="subcellular location">
    <subcellularLocation>
        <location evidence="12">Cell membrane</location>
        <topology evidence="12">Multi-pass membrane protein</topology>
    </subcellularLocation>
    <subcellularLocation>
        <location evidence="1">Membrane</location>
        <topology evidence="1">Multi-pass membrane protein</topology>
    </subcellularLocation>
</comment>
<evidence type="ECO:0000313" key="16">
    <source>
        <dbReference type="Proteomes" id="UP000312102"/>
    </source>
</evidence>
<proteinExistence type="inferred from homology"/>
<accession>A0AAE6FT58</accession>
<keyword evidence="6 12" id="KW-0812">Transmembrane</keyword>
<feature type="transmembrane region" description="Helical" evidence="12">
    <location>
        <begin position="144"/>
        <end position="163"/>
    </location>
</feature>
<protein>
    <recommendedName>
        <fullName evidence="12">Probable potassium transport system protein Kup</fullName>
    </recommendedName>
</protein>
<feature type="transmembrane region" description="Helical" evidence="12">
    <location>
        <begin position="50"/>
        <end position="74"/>
    </location>
</feature>
<evidence type="ECO:0000256" key="7">
    <source>
        <dbReference type="ARBA" id="ARBA00022847"/>
    </source>
</evidence>
<evidence type="ECO:0000256" key="11">
    <source>
        <dbReference type="ARBA" id="ARBA00023136"/>
    </source>
</evidence>
<evidence type="ECO:0000256" key="6">
    <source>
        <dbReference type="ARBA" id="ARBA00022692"/>
    </source>
</evidence>
<dbReference type="InterPro" id="IPR003855">
    <property type="entry name" value="K+_transporter"/>
</dbReference>